<sequence>MSDASSEEADETSSLDERVPSLTVDICENTEQPKELSAVAQDSSRLRVSKKSKNFILRKMATMIHPEKSPSTKPKKYKTHKRGSGSKSISQTDMNPGKSSKTSQFHVQLDSEPDKSSILTDIKSLNTDSTSVMDEDEENRMLKLVASRRMSISATNLSSTPIEDRHSLNLSPTLSRQRAAHDPQRHVVNFHLINGSDMAMIYLPDKSHRVRPNVVVRISQDDKELGKSKEVHNNINPLWDSRFTFRLTNLDRPLILTKEKNQQNKLNIFL</sequence>
<name>A0ABD2Q246_9PLAT</name>
<evidence type="ECO:0000259" key="2">
    <source>
        <dbReference type="PROSITE" id="PS50004"/>
    </source>
</evidence>
<dbReference type="SUPFAM" id="SSF49562">
    <property type="entry name" value="C2 domain (Calcium/lipid-binding domain, CaLB)"/>
    <property type="match status" value="1"/>
</dbReference>
<gene>
    <name evidence="3" type="ORF">Ciccas_007958</name>
</gene>
<feature type="compositionally biased region" description="Acidic residues" evidence="1">
    <location>
        <begin position="1"/>
        <end position="14"/>
    </location>
</feature>
<feature type="region of interest" description="Disordered" evidence="1">
    <location>
        <begin position="1"/>
        <end position="47"/>
    </location>
</feature>
<evidence type="ECO:0000313" key="3">
    <source>
        <dbReference type="EMBL" id="KAL3313438.1"/>
    </source>
</evidence>
<dbReference type="Gene3D" id="2.60.40.150">
    <property type="entry name" value="C2 domain"/>
    <property type="match status" value="1"/>
</dbReference>
<dbReference type="Proteomes" id="UP001626550">
    <property type="component" value="Unassembled WGS sequence"/>
</dbReference>
<dbReference type="EMBL" id="JBJKFK010001305">
    <property type="protein sequence ID" value="KAL3313438.1"/>
    <property type="molecule type" value="Genomic_DNA"/>
</dbReference>
<dbReference type="PROSITE" id="PS50004">
    <property type="entry name" value="C2"/>
    <property type="match status" value="1"/>
</dbReference>
<evidence type="ECO:0000256" key="1">
    <source>
        <dbReference type="SAM" id="MobiDB-lite"/>
    </source>
</evidence>
<feature type="region of interest" description="Disordered" evidence="1">
    <location>
        <begin position="61"/>
        <end position="113"/>
    </location>
</feature>
<reference evidence="3 4" key="1">
    <citation type="submission" date="2024-11" db="EMBL/GenBank/DDBJ databases">
        <title>Adaptive evolution of stress response genes in parasites aligns with host niche diversity.</title>
        <authorList>
            <person name="Hahn C."/>
            <person name="Resl P."/>
        </authorList>
    </citation>
    <scope>NUCLEOTIDE SEQUENCE [LARGE SCALE GENOMIC DNA]</scope>
    <source>
        <strain evidence="3">EGGRZ-B1_66</strain>
        <tissue evidence="3">Body</tissue>
    </source>
</reference>
<proteinExistence type="predicted"/>
<feature type="domain" description="C2" evidence="2">
    <location>
        <begin position="166"/>
        <end position="270"/>
    </location>
</feature>
<organism evidence="3 4">
    <name type="scientific">Cichlidogyrus casuarinus</name>
    <dbReference type="NCBI Taxonomy" id="1844966"/>
    <lineage>
        <taxon>Eukaryota</taxon>
        <taxon>Metazoa</taxon>
        <taxon>Spiralia</taxon>
        <taxon>Lophotrochozoa</taxon>
        <taxon>Platyhelminthes</taxon>
        <taxon>Monogenea</taxon>
        <taxon>Monopisthocotylea</taxon>
        <taxon>Dactylogyridea</taxon>
        <taxon>Ancyrocephalidae</taxon>
        <taxon>Cichlidogyrus</taxon>
    </lineage>
</organism>
<dbReference type="InterPro" id="IPR000008">
    <property type="entry name" value="C2_dom"/>
</dbReference>
<dbReference type="Pfam" id="PF00168">
    <property type="entry name" value="C2"/>
    <property type="match status" value="1"/>
</dbReference>
<feature type="compositionally biased region" description="Polar residues" evidence="1">
    <location>
        <begin position="85"/>
        <end position="106"/>
    </location>
</feature>
<accession>A0ABD2Q246</accession>
<dbReference type="AlphaFoldDB" id="A0ABD2Q246"/>
<keyword evidence="4" id="KW-1185">Reference proteome</keyword>
<evidence type="ECO:0000313" key="4">
    <source>
        <dbReference type="Proteomes" id="UP001626550"/>
    </source>
</evidence>
<feature type="compositionally biased region" description="Basic residues" evidence="1">
    <location>
        <begin position="73"/>
        <end position="84"/>
    </location>
</feature>
<comment type="caution">
    <text evidence="3">The sequence shown here is derived from an EMBL/GenBank/DDBJ whole genome shotgun (WGS) entry which is preliminary data.</text>
</comment>
<protein>
    <recommendedName>
        <fullName evidence="2">C2 domain-containing protein</fullName>
    </recommendedName>
</protein>
<dbReference type="InterPro" id="IPR035892">
    <property type="entry name" value="C2_domain_sf"/>
</dbReference>